<dbReference type="AlphaFoldDB" id="A0A6G0WE66"/>
<sequence length="448" mass="50185">MQGTIDPEAVISAAKHQIISSNYAQVEEARATVFATLEKCAHDEAVSIPLYLRFADLEIELRQFKQATKVFEQAVVAWSSSLQLWERYVSFCLDRQKYSNAKKIVVRANEILPAPCHTALWTLLEENENTKADVPALKAQLEAGSTITAVAPAPAPIPTPSPTPSIEPVELKSTVYFQKLPTTLPVTPDCPYLLFDPVDPAITLPTPVLYQINEHSRNEMLFREVLRLWEIQRQKEVDTLYRWQDLIAMQMKEGSELYKRVYSSEASSDPKIAIEQQTEQLTLRHEFASRAATSQAQFIEITAMDRGSQLANQQRTLQALNVPLMTVTKDPLIVAQQRKVVALVLEAEAAYRKQQQQRPPAHRYVSFHRHDGMTAVVLGKPTTAVHALGRSLVGLKIFIHTEALHAAVAVEEVVVDRSTRDPVETIMKTIFQVGSSSLLLLMTEARLG</sequence>
<comment type="similarity">
    <text evidence="1">Belongs to the gonadal family.</text>
</comment>
<organism evidence="2 3">
    <name type="scientific">Aphanomyces euteiches</name>
    <dbReference type="NCBI Taxonomy" id="100861"/>
    <lineage>
        <taxon>Eukaryota</taxon>
        <taxon>Sar</taxon>
        <taxon>Stramenopiles</taxon>
        <taxon>Oomycota</taxon>
        <taxon>Saprolegniomycetes</taxon>
        <taxon>Saprolegniales</taxon>
        <taxon>Verrucalvaceae</taxon>
        <taxon>Aphanomyces</taxon>
    </lineage>
</organism>
<accession>A0A6G0WE66</accession>
<evidence type="ECO:0000313" key="3">
    <source>
        <dbReference type="Proteomes" id="UP000481153"/>
    </source>
</evidence>
<dbReference type="InterPro" id="IPR011990">
    <property type="entry name" value="TPR-like_helical_dom_sf"/>
</dbReference>
<dbReference type="InterPro" id="IPR010849">
    <property type="entry name" value="Gonadal"/>
</dbReference>
<dbReference type="VEuPathDB" id="FungiDB:AeMF1_021278"/>
<proteinExistence type="inferred from homology"/>
<protein>
    <recommendedName>
        <fullName evidence="4">Suppressor of forked domain-containing protein</fullName>
    </recommendedName>
</protein>
<evidence type="ECO:0008006" key="4">
    <source>
        <dbReference type="Google" id="ProtNLM"/>
    </source>
</evidence>
<gene>
    <name evidence="2" type="ORF">Ae201684_015987</name>
</gene>
<evidence type="ECO:0000313" key="2">
    <source>
        <dbReference type="EMBL" id="KAF0725654.1"/>
    </source>
</evidence>
<evidence type="ECO:0000256" key="1">
    <source>
        <dbReference type="ARBA" id="ARBA00005939"/>
    </source>
</evidence>
<dbReference type="PANTHER" id="PTHR13054:SF2">
    <property type="entry name" value="PROTEIN DGCR6"/>
    <property type="match status" value="1"/>
</dbReference>
<reference evidence="2 3" key="1">
    <citation type="submission" date="2019-07" db="EMBL/GenBank/DDBJ databases">
        <title>Genomics analysis of Aphanomyces spp. identifies a new class of oomycete effector associated with host adaptation.</title>
        <authorList>
            <person name="Gaulin E."/>
        </authorList>
    </citation>
    <scope>NUCLEOTIDE SEQUENCE [LARGE SCALE GENOMIC DNA]</scope>
    <source>
        <strain evidence="2 3">ATCC 201684</strain>
    </source>
</reference>
<dbReference type="Pfam" id="PF23240">
    <property type="entry name" value="HAT_PRP39_N"/>
    <property type="match status" value="1"/>
</dbReference>
<keyword evidence="3" id="KW-1185">Reference proteome</keyword>
<dbReference type="EMBL" id="VJMJ01000237">
    <property type="protein sequence ID" value="KAF0725654.1"/>
    <property type="molecule type" value="Genomic_DNA"/>
</dbReference>
<dbReference type="Gene3D" id="1.25.40.10">
    <property type="entry name" value="Tetratricopeptide repeat domain"/>
    <property type="match status" value="1"/>
</dbReference>
<dbReference type="SUPFAM" id="SSF48452">
    <property type="entry name" value="TPR-like"/>
    <property type="match status" value="1"/>
</dbReference>
<comment type="caution">
    <text evidence="2">The sequence shown here is derived from an EMBL/GenBank/DDBJ whole genome shotgun (WGS) entry which is preliminary data.</text>
</comment>
<name>A0A6G0WE66_9STRA</name>
<dbReference type="PANTHER" id="PTHR13054">
    <property type="entry name" value="DIGEORGE SYNDROME CRITICAL REGION 6 DGCR6 FAMILY MEMBER"/>
    <property type="match status" value="1"/>
</dbReference>
<dbReference type="Proteomes" id="UP000481153">
    <property type="component" value="Unassembled WGS sequence"/>
</dbReference>